<dbReference type="RefSeq" id="WP_380966131.1">
    <property type="nucleotide sequence ID" value="NZ_JBHTCO010000014.1"/>
</dbReference>
<evidence type="ECO:0000313" key="9">
    <source>
        <dbReference type="Proteomes" id="UP001596505"/>
    </source>
</evidence>
<keyword evidence="5 7" id="KW-1133">Transmembrane helix</keyword>
<dbReference type="Proteomes" id="UP001596505">
    <property type="component" value="Unassembled WGS sequence"/>
</dbReference>
<name>A0ABW2Q0T2_9BACL</name>
<evidence type="ECO:0000256" key="7">
    <source>
        <dbReference type="SAM" id="Phobius"/>
    </source>
</evidence>
<feature type="transmembrane region" description="Helical" evidence="7">
    <location>
        <begin position="384"/>
        <end position="403"/>
    </location>
</feature>
<evidence type="ECO:0000256" key="1">
    <source>
        <dbReference type="ARBA" id="ARBA00004141"/>
    </source>
</evidence>
<feature type="transmembrane region" description="Helical" evidence="7">
    <location>
        <begin position="418"/>
        <end position="439"/>
    </location>
</feature>
<dbReference type="Pfam" id="PF00860">
    <property type="entry name" value="Xan_ur_permease"/>
    <property type="match status" value="1"/>
</dbReference>
<keyword evidence="6 7" id="KW-0472">Membrane</keyword>
<evidence type="ECO:0000256" key="6">
    <source>
        <dbReference type="ARBA" id="ARBA00023136"/>
    </source>
</evidence>
<feature type="transmembrane region" description="Helical" evidence="7">
    <location>
        <begin position="139"/>
        <end position="167"/>
    </location>
</feature>
<comment type="caution">
    <text evidence="8">The sequence shown here is derived from an EMBL/GenBank/DDBJ whole genome shotgun (WGS) entry which is preliminary data.</text>
</comment>
<evidence type="ECO:0000256" key="5">
    <source>
        <dbReference type="ARBA" id="ARBA00022989"/>
    </source>
</evidence>
<sequence>MQQKIETEEQLSDNSGIVTVGLEEKLSPVRGFLYGLQHVFVSNVWLDPVFVTAMIGLSFALAANMVNAIFIAAGLVTLVQATRLVRLPVVQGPSAAFDSLMISAGKANGLAAAGGGIVLSGIIIFILAITGLLGKLKSFFTAVVSGSVILIVGVALSGFTLSLYLGGDPGSKTFLDGKTLTISVATSLIVLFLSVFGTGMLRSYSFLIALVAGDVIAFLLGEVNFSKVATSGWFGLPHILPYGALKFDWVSFGTFFFAYIVAVFEAMGVYHAAAEMVNAPLDNKRIRKGFAGESIGSIISTLIGGFPTTGFGQNVGLIRLTGVGSRHAVKAAGIIFLVLGFIPKAGAMLAVTPDAVVGGIFLPAAASLIFTGINILGKMKKTEANFMIAGLSILLSIALPNYFTNVHGFLGKFLSNTILVGAVTAILLQLVLVNIPSWLGINKERGKNNEERI</sequence>
<organism evidence="8 9">
    <name type="scientific">Scopulibacillus cellulosilyticus</name>
    <dbReference type="NCBI Taxonomy" id="2665665"/>
    <lineage>
        <taxon>Bacteria</taxon>
        <taxon>Bacillati</taxon>
        <taxon>Bacillota</taxon>
        <taxon>Bacilli</taxon>
        <taxon>Bacillales</taxon>
        <taxon>Sporolactobacillaceae</taxon>
        <taxon>Scopulibacillus</taxon>
    </lineage>
</organism>
<comment type="subcellular location">
    <subcellularLocation>
        <location evidence="1">Membrane</location>
        <topology evidence="1">Multi-pass membrane protein</topology>
    </subcellularLocation>
</comment>
<accession>A0ABW2Q0T2</accession>
<dbReference type="InterPro" id="IPR006043">
    <property type="entry name" value="NCS2"/>
</dbReference>
<feature type="transmembrane region" description="Helical" evidence="7">
    <location>
        <begin position="49"/>
        <end position="79"/>
    </location>
</feature>
<reference evidence="9" key="1">
    <citation type="journal article" date="2019" name="Int. J. Syst. Evol. Microbiol.">
        <title>The Global Catalogue of Microorganisms (GCM) 10K type strain sequencing project: providing services to taxonomists for standard genome sequencing and annotation.</title>
        <authorList>
            <consortium name="The Broad Institute Genomics Platform"/>
            <consortium name="The Broad Institute Genome Sequencing Center for Infectious Disease"/>
            <person name="Wu L."/>
            <person name="Ma J."/>
        </authorList>
    </citation>
    <scope>NUCLEOTIDE SEQUENCE [LARGE SCALE GENOMIC DNA]</scope>
    <source>
        <strain evidence="9">CGMCC 1.16305</strain>
    </source>
</reference>
<gene>
    <name evidence="8" type="ORF">ACFQRG_11685</name>
</gene>
<keyword evidence="3" id="KW-0813">Transport</keyword>
<feature type="transmembrane region" description="Helical" evidence="7">
    <location>
        <begin position="110"/>
        <end position="133"/>
    </location>
</feature>
<feature type="transmembrane region" description="Helical" evidence="7">
    <location>
        <begin position="356"/>
        <end position="377"/>
    </location>
</feature>
<evidence type="ECO:0000313" key="8">
    <source>
        <dbReference type="EMBL" id="MFC7393615.1"/>
    </source>
</evidence>
<feature type="transmembrane region" description="Helical" evidence="7">
    <location>
        <begin position="204"/>
        <end position="226"/>
    </location>
</feature>
<dbReference type="EMBL" id="JBHTCO010000014">
    <property type="protein sequence ID" value="MFC7393615.1"/>
    <property type="molecule type" value="Genomic_DNA"/>
</dbReference>
<dbReference type="NCBIfam" id="NF037981">
    <property type="entry name" value="NCS2_1"/>
    <property type="match status" value="1"/>
</dbReference>
<keyword evidence="4 7" id="KW-0812">Transmembrane</keyword>
<protein>
    <submittedName>
        <fullName evidence="8">Solute carrier family 23 protein</fullName>
    </submittedName>
</protein>
<evidence type="ECO:0000256" key="3">
    <source>
        <dbReference type="ARBA" id="ARBA00022448"/>
    </source>
</evidence>
<evidence type="ECO:0000256" key="4">
    <source>
        <dbReference type="ARBA" id="ARBA00022692"/>
    </source>
</evidence>
<comment type="similarity">
    <text evidence="2">Belongs to the nucleobase:cation symporter-2 (NCS2) (TC 2.A.40) family.</text>
</comment>
<dbReference type="PANTHER" id="PTHR42810:SF2">
    <property type="entry name" value="PURINE PERMEASE C1399.01C-RELATED"/>
    <property type="match status" value="1"/>
</dbReference>
<feature type="transmembrane region" description="Helical" evidence="7">
    <location>
        <begin position="331"/>
        <end position="350"/>
    </location>
</feature>
<proteinExistence type="inferred from homology"/>
<keyword evidence="9" id="KW-1185">Reference proteome</keyword>
<feature type="transmembrane region" description="Helical" evidence="7">
    <location>
        <begin position="179"/>
        <end position="198"/>
    </location>
</feature>
<evidence type="ECO:0000256" key="2">
    <source>
        <dbReference type="ARBA" id="ARBA00008821"/>
    </source>
</evidence>
<feature type="transmembrane region" description="Helical" evidence="7">
    <location>
        <begin position="247"/>
        <end position="270"/>
    </location>
</feature>
<dbReference type="PANTHER" id="PTHR42810">
    <property type="entry name" value="PURINE PERMEASE C1399.01C-RELATED"/>
    <property type="match status" value="1"/>
</dbReference>